<accession>A0A2A5JI61</accession>
<dbReference type="AlphaFoldDB" id="A0A069JHW9"/>
<reference evidence="4 5" key="1">
    <citation type="submission" date="2017-07" db="EMBL/GenBank/DDBJ databases">
        <title>Draft sequence of Rhodococcus enclensis 23b-28.</title>
        <authorList>
            <person name="Besaury L."/>
            <person name="Sancelme M."/>
            <person name="Amato P."/>
            <person name="Lallement A."/>
            <person name="Delort A.-M."/>
        </authorList>
    </citation>
    <scope>NUCLEOTIDE SEQUENCE [LARGE SCALE GENOMIC DNA]</scope>
    <source>
        <strain evidence="4 5">23b-28</strain>
    </source>
</reference>
<gene>
    <name evidence="4" type="ORF">CHR55_01485</name>
</gene>
<sequence>MSLLPTVSRRTGTRYGRPSIESQVLYNACRWMLRPVVGIAPLTPGAMRRAAVLDSAAGVRIPSGIDREAIRFPGFDGELVRTAGSTADLRDGVVLYLHGGGFMCCGLNTHRPVVASIAKRTGLPVLHIAYRQLPSTSISGSVDDCLDAYRWLLEQGALPEKVVFVGDSAGGFLVFATALAAVSAGLEVPAGLVGLSPLLDLDCTTKSVHANARRDVIAPVSALMAIGKLGGQTNSPVDGDLAALPPSLLIAAESEVLRVDSEVMAQRLAAAGVPCSLQIWNGQVHAFPAVWPGLPESRAALRDVARFIRARLDAVPPQVAGESCSGS</sequence>
<dbReference type="GeneID" id="64138262"/>
<dbReference type="InterPro" id="IPR050300">
    <property type="entry name" value="GDXG_lipolytic_enzyme"/>
</dbReference>
<proteinExistence type="inferred from homology"/>
<dbReference type="Proteomes" id="UP000230886">
    <property type="component" value="Unassembled WGS sequence"/>
</dbReference>
<name>A0A069JHW9_RHOSG</name>
<feature type="domain" description="Alpha/beta hydrolase fold-3" evidence="3">
    <location>
        <begin position="94"/>
        <end position="287"/>
    </location>
</feature>
<keyword evidence="2" id="KW-0378">Hydrolase</keyword>
<dbReference type="Gene3D" id="3.40.50.1820">
    <property type="entry name" value="alpha/beta hydrolase"/>
    <property type="match status" value="1"/>
</dbReference>
<dbReference type="SUPFAM" id="SSF53474">
    <property type="entry name" value="alpha/beta-Hydrolases"/>
    <property type="match status" value="1"/>
</dbReference>
<evidence type="ECO:0000256" key="1">
    <source>
        <dbReference type="ARBA" id="ARBA00010515"/>
    </source>
</evidence>
<evidence type="ECO:0000313" key="5">
    <source>
        <dbReference type="Proteomes" id="UP000230886"/>
    </source>
</evidence>
<dbReference type="RefSeq" id="WP_030535811.1">
    <property type="nucleotide sequence ID" value="NZ_AP023172.1"/>
</dbReference>
<comment type="similarity">
    <text evidence="1">Belongs to the 'GDXG' lipolytic enzyme family.</text>
</comment>
<comment type="caution">
    <text evidence="4">The sequence shown here is derived from an EMBL/GenBank/DDBJ whole genome shotgun (WGS) entry which is preliminary data.</text>
</comment>
<evidence type="ECO:0000313" key="4">
    <source>
        <dbReference type="EMBL" id="PCK29086.1"/>
    </source>
</evidence>
<dbReference type="Pfam" id="PF07859">
    <property type="entry name" value="Abhydrolase_3"/>
    <property type="match status" value="1"/>
</dbReference>
<evidence type="ECO:0000259" key="3">
    <source>
        <dbReference type="Pfam" id="PF07859"/>
    </source>
</evidence>
<dbReference type="InterPro" id="IPR013094">
    <property type="entry name" value="AB_hydrolase_3"/>
</dbReference>
<protein>
    <submittedName>
        <fullName evidence="4">Esterase</fullName>
    </submittedName>
</protein>
<dbReference type="EMBL" id="NOVD01000001">
    <property type="protein sequence ID" value="PCK29086.1"/>
    <property type="molecule type" value="Genomic_DNA"/>
</dbReference>
<accession>A0A069JHW9</accession>
<dbReference type="PANTHER" id="PTHR48081">
    <property type="entry name" value="AB HYDROLASE SUPERFAMILY PROTEIN C4A8.06C"/>
    <property type="match status" value="1"/>
</dbReference>
<dbReference type="InterPro" id="IPR029058">
    <property type="entry name" value="AB_hydrolase_fold"/>
</dbReference>
<dbReference type="GO" id="GO:0004806">
    <property type="term" value="F:triacylglycerol lipase activity"/>
    <property type="evidence" value="ECO:0007669"/>
    <property type="project" value="TreeGrafter"/>
</dbReference>
<evidence type="ECO:0000256" key="2">
    <source>
        <dbReference type="ARBA" id="ARBA00022801"/>
    </source>
</evidence>
<dbReference type="PANTHER" id="PTHR48081:SF30">
    <property type="entry name" value="ACETYL-HYDROLASE LIPR-RELATED"/>
    <property type="match status" value="1"/>
</dbReference>
<organism evidence="4 5">
    <name type="scientific">Rhodococcus qingshengii</name>
    <dbReference type="NCBI Taxonomy" id="334542"/>
    <lineage>
        <taxon>Bacteria</taxon>
        <taxon>Bacillati</taxon>
        <taxon>Actinomycetota</taxon>
        <taxon>Actinomycetes</taxon>
        <taxon>Mycobacteriales</taxon>
        <taxon>Nocardiaceae</taxon>
        <taxon>Rhodococcus</taxon>
        <taxon>Rhodococcus erythropolis group</taxon>
    </lineage>
</organism>